<accession>A0A5J4ZUW6</accession>
<keyword evidence="1" id="KW-0812">Transmembrane</keyword>
<sequence length="160" mass="17452">MVGSMNQLDPSGTSNETCVRSVALKSPILIFRARFPPPSYYGVHHQPAQRHQFLVESSSLQGGITLGVLIVGWIMLLMLCGTNVECPLASMDVCNLGSLNCSARNCEKLSEGKYIWGFNVDDEELEKVQERVVMGGLMEYSCGGAENRGATADSNMGFHF</sequence>
<dbReference type="EMBL" id="CM018048">
    <property type="protein sequence ID" value="KAA8521488.1"/>
    <property type="molecule type" value="Genomic_DNA"/>
</dbReference>
<keyword evidence="1" id="KW-1133">Transmembrane helix</keyword>
<feature type="transmembrane region" description="Helical" evidence="1">
    <location>
        <begin position="60"/>
        <end position="81"/>
    </location>
</feature>
<gene>
    <name evidence="2" type="ORF">F0562_012161</name>
</gene>
<protein>
    <submittedName>
        <fullName evidence="2">Uncharacterized protein</fullName>
    </submittedName>
</protein>
<organism evidence="2 3">
    <name type="scientific">Nyssa sinensis</name>
    <dbReference type="NCBI Taxonomy" id="561372"/>
    <lineage>
        <taxon>Eukaryota</taxon>
        <taxon>Viridiplantae</taxon>
        <taxon>Streptophyta</taxon>
        <taxon>Embryophyta</taxon>
        <taxon>Tracheophyta</taxon>
        <taxon>Spermatophyta</taxon>
        <taxon>Magnoliopsida</taxon>
        <taxon>eudicotyledons</taxon>
        <taxon>Gunneridae</taxon>
        <taxon>Pentapetalae</taxon>
        <taxon>asterids</taxon>
        <taxon>Cornales</taxon>
        <taxon>Nyssaceae</taxon>
        <taxon>Nyssa</taxon>
    </lineage>
</organism>
<keyword evidence="3" id="KW-1185">Reference proteome</keyword>
<evidence type="ECO:0000313" key="3">
    <source>
        <dbReference type="Proteomes" id="UP000325577"/>
    </source>
</evidence>
<keyword evidence="1" id="KW-0472">Membrane</keyword>
<dbReference type="Proteomes" id="UP000325577">
    <property type="component" value="Linkage Group LG5"/>
</dbReference>
<evidence type="ECO:0000313" key="2">
    <source>
        <dbReference type="EMBL" id="KAA8521488.1"/>
    </source>
</evidence>
<reference evidence="2 3" key="1">
    <citation type="submission" date="2019-09" db="EMBL/GenBank/DDBJ databases">
        <title>A chromosome-level genome assembly of the Chinese tupelo Nyssa sinensis.</title>
        <authorList>
            <person name="Yang X."/>
            <person name="Kang M."/>
            <person name="Yang Y."/>
            <person name="Xiong H."/>
            <person name="Wang M."/>
            <person name="Zhang Z."/>
            <person name="Wang Z."/>
            <person name="Wu H."/>
            <person name="Ma T."/>
            <person name="Liu J."/>
            <person name="Xi Z."/>
        </authorList>
    </citation>
    <scope>NUCLEOTIDE SEQUENCE [LARGE SCALE GENOMIC DNA]</scope>
    <source>
        <strain evidence="2">J267</strain>
        <tissue evidence="2">Leaf</tissue>
    </source>
</reference>
<dbReference type="AlphaFoldDB" id="A0A5J4ZUW6"/>
<name>A0A5J4ZUW6_9ASTE</name>
<proteinExistence type="predicted"/>
<evidence type="ECO:0000256" key="1">
    <source>
        <dbReference type="SAM" id="Phobius"/>
    </source>
</evidence>